<dbReference type="SUPFAM" id="SSF52833">
    <property type="entry name" value="Thioredoxin-like"/>
    <property type="match status" value="1"/>
</dbReference>
<evidence type="ECO:0000256" key="2">
    <source>
        <dbReference type="SAM" id="SignalP"/>
    </source>
</evidence>
<dbReference type="Proteomes" id="UP001159364">
    <property type="component" value="Linkage Group LG07"/>
</dbReference>
<dbReference type="Pfam" id="PF00085">
    <property type="entry name" value="Thioredoxin"/>
    <property type="match status" value="1"/>
</dbReference>
<dbReference type="EMBL" id="JAIWQS010000007">
    <property type="protein sequence ID" value="KAJ8759617.1"/>
    <property type="molecule type" value="Genomic_DNA"/>
</dbReference>
<dbReference type="PANTHER" id="PTHR31984">
    <property type="entry name" value="TRANSPORTER, PUTATIVE (DUF179)-RELATED"/>
    <property type="match status" value="1"/>
</dbReference>
<organism evidence="4 5">
    <name type="scientific">Erythroxylum novogranatense</name>
    <dbReference type="NCBI Taxonomy" id="1862640"/>
    <lineage>
        <taxon>Eukaryota</taxon>
        <taxon>Viridiplantae</taxon>
        <taxon>Streptophyta</taxon>
        <taxon>Embryophyta</taxon>
        <taxon>Tracheophyta</taxon>
        <taxon>Spermatophyta</taxon>
        <taxon>Magnoliopsida</taxon>
        <taxon>eudicotyledons</taxon>
        <taxon>Gunneridae</taxon>
        <taxon>Pentapetalae</taxon>
        <taxon>rosids</taxon>
        <taxon>fabids</taxon>
        <taxon>Malpighiales</taxon>
        <taxon>Erythroxylaceae</taxon>
        <taxon>Erythroxylum</taxon>
    </lineage>
</organism>
<evidence type="ECO:0000313" key="4">
    <source>
        <dbReference type="EMBL" id="KAJ8759617.1"/>
    </source>
</evidence>
<feature type="chain" id="PRO_5043900042" description="Thioredoxin domain-containing protein" evidence="2">
    <location>
        <begin position="25"/>
        <end position="1102"/>
    </location>
</feature>
<dbReference type="PANTHER" id="PTHR31984:SF12">
    <property type="entry name" value="THIOREDOXIN DOMAIN-CONTAINING PROTEIN"/>
    <property type="match status" value="1"/>
</dbReference>
<feature type="domain" description="Thioredoxin" evidence="3">
    <location>
        <begin position="750"/>
        <end position="799"/>
    </location>
</feature>
<keyword evidence="2" id="KW-0732">Signal</keyword>
<evidence type="ECO:0000313" key="5">
    <source>
        <dbReference type="Proteomes" id="UP001159364"/>
    </source>
</evidence>
<dbReference type="InterPro" id="IPR036249">
    <property type="entry name" value="Thioredoxin-like_sf"/>
</dbReference>
<feature type="compositionally biased region" description="Basic and acidic residues" evidence="1">
    <location>
        <begin position="576"/>
        <end position="585"/>
    </location>
</feature>
<dbReference type="InterPro" id="IPR003774">
    <property type="entry name" value="AlgH-like"/>
</dbReference>
<comment type="caution">
    <text evidence="4">The sequence shown here is derived from an EMBL/GenBank/DDBJ whole genome shotgun (WGS) entry which is preliminary data.</text>
</comment>
<dbReference type="Pfam" id="PF02622">
    <property type="entry name" value="DUF179"/>
    <property type="match status" value="1"/>
</dbReference>
<accession>A0AAV8SYY5</accession>
<protein>
    <recommendedName>
        <fullName evidence="3">Thioredoxin domain-containing protein</fullName>
    </recommendedName>
</protein>
<evidence type="ECO:0000256" key="1">
    <source>
        <dbReference type="SAM" id="MobiDB-lite"/>
    </source>
</evidence>
<proteinExistence type="predicted"/>
<feature type="signal peptide" evidence="2">
    <location>
        <begin position="1"/>
        <end position="24"/>
    </location>
</feature>
<feature type="region of interest" description="Disordered" evidence="1">
    <location>
        <begin position="209"/>
        <end position="230"/>
    </location>
</feature>
<reference evidence="4 5" key="1">
    <citation type="submission" date="2021-09" db="EMBL/GenBank/DDBJ databases">
        <title>Genomic insights and catalytic innovation underlie evolution of tropane alkaloids biosynthesis.</title>
        <authorList>
            <person name="Wang Y.-J."/>
            <person name="Tian T."/>
            <person name="Huang J.-P."/>
            <person name="Huang S.-X."/>
        </authorList>
    </citation>
    <scope>NUCLEOTIDE SEQUENCE [LARGE SCALE GENOMIC DNA]</scope>
    <source>
        <strain evidence="4">KIB-2018</strain>
        <tissue evidence="4">Leaf</tissue>
    </source>
</reference>
<dbReference type="Gene3D" id="3.40.30.10">
    <property type="entry name" value="Glutaredoxin"/>
    <property type="match status" value="1"/>
</dbReference>
<evidence type="ECO:0000259" key="3">
    <source>
        <dbReference type="Pfam" id="PF00085"/>
    </source>
</evidence>
<dbReference type="AlphaFoldDB" id="A0AAV8SYY5"/>
<feature type="region of interest" description="Disordered" evidence="1">
    <location>
        <begin position="575"/>
        <end position="598"/>
    </location>
</feature>
<sequence length="1102" mass="124057">MDRVAVLVLLVLQLFSSLVVTVDCESEDAREGIGRWQSLSSRNFSSQIRLHSHILLLVTVPWSGESRGLMKELTYLVTERSEDFGILKLMYSYKNEEKMIADTVGATEETTILYYHHSSPYKYQGRLRATSILLSILPYMSVFPEEIPLKTLNTQEDLKSFLKSTDMALVLLEFCGWTSQLLNSEQKNVTEKGFGMQGNLFDMGFGKVADRSQTPSSNEDRKGSESTKSATLTCGIESSFDILPWLREFSSLNDSASLQDNEYQGRDKPLSEGALCTFEKFQQFNSFFSKFMAIVREYFLPAERKRFGLVSDKSLLSLLGYDDANSWSLVVYSEGCPSCLKMLEGENELKSAVQMDQSIITELRDYGEDVDPALPANKPSMLLFVDRLSDSPETRRQSKAALQEFREFVLHFLISNDMAEQIIEKSERSYTETSKRKSMRGHPKLQISPMGRKINLKDKMSIMIYNEGKQTTIESIASNLQGSSLHEILTYLLQQKKEAKLSSVAKEVGFQLISHDLDVKVVDTIQSDTEVEPKQVSLVQSDENAAKASVDQGPNSAPVHDKIVQLIDKSSSSVDNIEKSTDVETSRSLSVPKPDKDLSDNWAQMSENVYAEVKMSLNKMGEEQFLLEDFQGSFFFSDGNYRLLQTLTGDTRVPSLVIIDPVMQQHYVSTEQTFNCTSIKEFLYGFLNGNLIPYGRSGSKPESLKEGTHPPFVNLDFHEADSIPQVTSRTFSQWVLGFNKSNNSDISLAWKEDVLVLFSNSWCGFCQRMELVVREVYRALKGYVKMLKTGSQSEEMVFADDGLNAELKVPKIFLMDCTLNDCRSILNSMKQREVFPALLLFPAERKTAISFEGNVAVTDIIRFVAEHGSNTQLLTSDKGILLNVAQKSGQNKGPSPIPTNGSDAVANNKAHEILLIDRMPKRIVERSLTRSQTSTSLHETAYDVVVGSVLTAGEKINALPFTKSMVLIVKADQDTGFQGLIYNKPIEWDSLEGLEEEIKLLREAPLSFGGPLIKRGMPLVAFTRRTMKDQYPEVVPGIYFLDQSATRKEIEELKSGNQSLADYWFFLGFSSWGRDQLFDEIADGAWSLREKVDHIDWPTKLS</sequence>
<keyword evidence="5" id="KW-1185">Reference proteome</keyword>
<dbReference type="Gene3D" id="3.40.1740.10">
    <property type="entry name" value="VC0467-like"/>
    <property type="match status" value="1"/>
</dbReference>
<dbReference type="SUPFAM" id="SSF143456">
    <property type="entry name" value="VC0467-like"/>
    <property type="match status" value="1"/>
</dbReference>
<name>A0AAV8SYY5_9ROSI</name>
<feature type="region of interest" description="Disordered" evidence="1">
    <location>
        <begin position="427"/>
        <end position="446"/>
    </location>
</feature>
<dbReference type="InterPro" id="IPR013766">
    <property type="entry name" value="Thioredoxin_domain"/>
</dbReference>
<gene>
    <name evidence="4" type="ORF">K2173_009264</name>
</gene>